<dbReference type="STRING" id="39946.B8BPA6"/>
<dbReference type="InterPro" id="IPR027417">
    <property type="entry name" value="P-loop_NTPase"/>
</dbReference>
<feature type="compositionally biased region" description="Pro residues" evidence="1">
    <location>
        <begin position="159"/>
        <end position="169"/>
    </location>
</feature>
<protein>
    <recommendedName>
        <fullName evidence="4">Helicase ATP-binding domain-containing protein</fullName>
    </recommendedName>
</protein>
<dbReference type="Proteomes" id="UP000007015">
    <property type="component" value="Chromosome 12"/>
</dbReference>
<gene>
    <name evidence="2" type="ORF">OsI_38094</name>
</gene>
<feature type="compositionally biased region" description="Basic and acidic residues" evidence="1">
    <location>
        <begin position="204"/>
        <end position="215"/>
    </location>
</feature>
<dbReference type="GO" id="GO:0005737">
    <property type="term" value="C:cytoplasm"/>
    <property type="evidence" value="ECO:0007669"/>
    <property type="project" value="TreeGrafter"/>
</dbReference>
<reference evidence="2 3" key="1">
    <citation type="journal article" date="2005" name="PLoS Biol.">
        <title>The genomes of Oryza sativa: a history of duplications.</title>
        <authorList>
            <person name="Yu J."/>
            <person name="Wang J."/>
            <person name="Lin W."/>
            <person name="Li S."/>
            <person name="Li H."/>
            <person name="Zhou J."/>
            <person name="Ni P."/>
            <person name="Dong W."/>
            <person name="Hu S."/>
            <person name="Zeng C."/>
            <person name="Zhang J."/>
            <person name="Zhang Y."/>
            <person name="Li R."/>
            <person name="Xu Z."/>
            <person name="Li S."/>
            <person name="Li X."/>
            <person name="Zheng H."/>
            <person name="Cong L."/>
            <person name="Lin L."/>
            <person name="Yin J."/>
            <person name="Geng J."/>
            <person name="Li G."/>
            <person name="Shi J."/>
            <person name="Liu J."/>
            <person name="Lv H."/>
            <person name="Li J."/>
            <person name="Wang J."/>
            <person name="Deng Y."/>
            <person name="Ran L."/>
            <person name="Shi X."/>
            <person name="Wang X."/>
            <person name="Wu Q."/>
            <person name="Li C."/>
            <person name="Ren X."/>
            <person name="Wang J."/>
            <person name="Wang X."/>
            <person name="Li D."/>
            <person name="Liu D."/>
            <person name="Zhang X."/>
            <person name="Ji Z."/>
            <person name="Zhao W."/>
            <person name="Sun Y."/>
            <person name="Zhang Z."/>
            <person name="Bao J."/>
            <person name="Han Y."/>
            <person name="Dong L."/>
            <person name="Ji J."/>
            <person name="Chen P."/>
            <person name="Wu S."/>
            <person name="Liu J."/>
            <person name="Xiao Y."/>
            <person name="Bu D."/>
            <person name="Tan J."/>
            <person name="Yang L."/>
            <person name="Ye C."/>
            <person name="Zhang J."/>
            <person name="Xu J."/>
            <person name="Zhou Y."/>
            <person name="Yu Y."/>
            <person name="Zhang B."/>
            <person name="Zhuang S."/>
            <person name="Wei H."/>
            <person name="Liu B."/>
            <person name="Lei M."/>
            <person name="Yu H."/>
            <person name="Li Y."/>
            <person name="Xu H."/>
            <person name="Wei S."/>
            <person name="He X."/>
            <person name="Fang L."/>
            <person name="Zhang Z."/>
            <person name="Zhang Y."/>
            <person name="Huang X."/>
            <person name="Su Z."/>
            <person name="Tong W."/>
            <person name="Li J."/>
            <person name="Tong Z."/>
            <person name="Li S."/>
            <person name="Ye J."/>
            <person name="Wang L."/>
            <person name="Fang L."/>
            <person name="Lei T."/>
            <person name="Chen C."/>
            <person name="Chen H."/>
            <person name="Xu Z."/>
            <person name="Li H."/>
            <person name="Huang H."/>
            <person name="Zhang F."/>
            <person name="Xu H."/>
            <person name="Li N."/>
            <person name="Zhao C."/>
            <person name="Li S."/>
            <person name="Dong L."/>
            <person name="Huang Y."/>
            <person name="Li L."/>
            <person name="Xi Y."/>
            <person name="Qi Q."/>
            <person name="Li W."/>
            <person name="Zhang B."/>
            <person name="Hu W."/>
            <person name="Zhang Y."/>
            <person name="Tian X."/>
            <person name="Jiao Y."/>
            <person name="Liang X."/>
            <person name="Jin J."/>
            <person name="Gao L."/>
            <person name="Zheng W."/>
            <person name="Hao B."/>
            <person name="Liu S."/>
            <person name="Wang W."/>
            <person name="Yuan L."/>
            <person name="Cao M."/>
            <person name="McDermott J."/>
            <person name="Samudrala R."/>
            <person name="Wang J."/>
            <person name="Wong G.K."/>
            <person name="Yang H."/>
        </authorList>
    </citation>
    <scope>NUCLEOTIDE SEQUENCE [LARGE SCALE GENOMIC DNA]</scope>
    <source>
        <strain evidence="3">cv. 93-11</strain>
    </source>
</reference>
<dbReference type="PANTHER" id="PTHR14074:SF16">
    <property type="entry name" value="ANTIVIRAL INNATE IMMUNE RESPONSE RECEPTOR RIG-I"/>
    <property type="match status" value="1"/>
</dbReference>
<dbReference type="SUPFAM" id="SSF52540">
    <property type="entry name" value="P-loop containing nucleoside triphosphate hydrolases"/>
    <property type="match status" value="1"/>
</dbReference>
<keyword evidence="3" id="KW-1185">Reference proteome</keyword>
<evidence type="ECO:0000313" key="3">
    <source>
        <dbReference type="Proteomes" id="UP000007015"/>
    </source>
</evidence>
<dbReference type="PANTHER" id="PTHR14074">
    <property type="entry name" value="HELICASE WITH DEATH DOMAIN-RELATED"/>
    <property type="match status" value="1"/>
</dbReference>
<dbReference type="HOGENOM" id="CLU_614504_0_0_1"/>
<feature type="region of interest" description="Disordered" evidence="1">
    <location>
        <begin position="48"/>
        <end position="111"/>
    </location>
</feature>
<accession>B8BPA6</accession>
<dbReference type="EMBL" id="CM000137">
    <property type="protein sequence ID" value="EEC69154.1"/>
    <property type="molecule type" value="Genomic_DNA"/>
</dbReference>
<evidence type="ECO:0000313" key="2">
    <source>
        <dbReference type="EMBL" id="EEC69154.1"/>
    </source>
</evidence>
<dbReference type="AlphaFoldDB" id="B8BPA6"/>
<feature type="compositionally biased region" description="Polar residues" evidence="1">
    <location>
        <begin position="55"/>
        <end position="65"/>
    </location>
</feature>
<evidence type="ECO:0008006" key="4">
    <source>
        <dbReference type="Google" id="ProtNLM"/>
    </source>
</evidence>
<dbReference type="InterPro" id="IPR051363">
    <property type="entry name" value="RLR_Helicase"/>
</dbReference>
<evidence type="ECO:0000256" key="1">
    <source>
        <dbReference type="SAM" id="MobiDB-lite"/>
    </source>
</evidence>
<proteinExistence type="predicted"/>
<name>B8BPA6_ORYSI</name>
<feature type="region of interest" description="Disordered" evidence="1">
    <location>
        <begin position="123"/>
        <end position="215"/>
    </location>
</feature>
<dbReference type="Gene3D" id="3.40.50.300">
    <property type="entry name" value="P-loop containing nucleotide triphosphate hydrolases"/>
    <property type="match status" value="1"/>
</dbReference>
<sequence>MAFFGGQRRMTGTSVSWQRLAVYGFGWLSGVDGNSSEMVRDAAGADDALRAPSSDAPTGFSSSSKKMCVEDSSVDEGERKSMTLRRRGRDRDRLLPSAPPRRKPRCCGQRHRLPSHAFTPDAEIWAPPVGYTPTPGWRRKGRSVHANSPLDFRGTTSSPPLPLRPPPLPSGLDDGGGSGGGSEHEQEHAQAQMDVRSRNMKKQANRDGKRESVKLSHTELRRYQLDVYEVAMRRNTIAMLDTGAGKIMIAVMFIKEFGKINRTKNAGKVIIFLAPTVQLVAQVIPESVDCSFYPNCNIIYTDIIFRHSNASTYNNEITGHGHDTTGVPTSFTQCFLDLGQGVSSHLDCEGQFCELENLLDAKIYRVSDREEIELCVPSAKEMYRFYDPKTICFEDLSEELGVLCPKYDALITELQNKQSYMYEDADDITKESRRRLSNFSKNLLLP</sequence>
<feature type="compositionally biased region" description="Basic residues" evidence="1">
    <location>
        <begin position="100"/>
        <end position="111"/>
    </location>
</feature>
<organism evidence="2 3">
    <name type="scientific">Oryza sativa subsp. indica</name>
    <name type="common">Rice</name>
    <dbReference type="NCBI Taxonomy" id="39946"/>
    <lineage>
        <taxon>Eukaryota</taxon>
        <taxon>Viridiplantae</taxon>
        <taxon>Streptophyta</taxon>
        <taxon>Embryophyta</taxon>
        <taxon>Tracheophyta</taxon>
        <taxon>Spermatophyta</taxon>
        <taxon>Magnoliopsida</taxon>
        <taxon>Liliopsida</taxon>
        <taxon>Poales</taxon>
        <taxon>Poaceae</taxon>
        <taxon>BOP clade</taxon>
        <taxon>Oryzoideae</taxon>
        <taxon>Oryzeae</taxon>
        <taxon>Oryzinae</taxon>
        <taxon>Oryza</taxon>
        <taxon>Oryza sativa</taxon>
    </lineage>
</organism>
<dbReference type="Gramene" id="BGIOSGA036314-TA">
    <property type="protein sequence ID" value="BGIOSGA036314-PA"/>
    <property type="gene ID" value="BGIOSGA036314"/>
</dbReference>